<evidence type="ECO:0000256" key="1">
    <source>
        <dbReference type="SAM" id="SignalP"/>
    </source>
</evidence>
<name>A0ABY7VFJ6_9GAMM</name>
<keyword evidence="3" id="KW-1185">Reference proteome</keyword>
<evidence type="ECO:0000313" key="2">
    <source>
        <dbReference type="EMBL" id="WDE12171.1"/>
    </source>
</evidence>
<dbReference type="RefSeq" id="WP_274052437.1">
    <property type="nucleotide sequence ID" value="NZ_CP059693.1"/>
</dbReference>
<dbReference type="Proteomes" id="UP001215231">
    <property type="component" value="Chromosome"/>
</dbReference>
<evidence type="ECO:0000313" key="3">
    <source>
        <dbReference type="Proteomes" id="UP001215231"/>
    </source>
</evidence>
<feature type="chain" id="PRO_5045229560" evidence="1">
    <location>
        <begin position="29"/>
        <end position="92"/>
    </location>
</feature>
<reference evidence="2 3" key="1">
    <citation type="journal article" date="2022" name="Mar. Drugs">
        <title>Bioassay-Guided Fractionation Leads to the Detection of Cholic Acid Generated by the Rare Thalassomonas sp.</title>
        <authorList>
            <person name="Pheiffer F."/>
            <person name="Schneider Y.K."/>
            <person name="Hansen E.H."/>
            <person name="Andersen J.H."/>
            <person name="Isaksson J."/>
            <person name="Busche T."/>
            <person name="R C."/>
            <person name="Kalinowski J."/>
            <person name="Zyl L.V."/>
            <person name="Trindade M."/>
        </authorList>
    </citation>
    <scope>NUCLEOTIDE SEQUENCE [LARGE SCALE GENOMIC DNA]</scope>
    <source>
        <strain evidence="2 3">A5K-61T</strain>
    </source>
</reference>
<protein>
    <submittedName>
        <fullName evidence="2">Uncharacterized protein</fullName>
    </submittedName>
</protein>
<sequence length="92" mass="9715">MIKTIKTTLKTFTLTFALLVTNGQSAVAGEYASQESVSLSGSPICADSPTRCEIKVTLGQSVVAGAYASQESIHHFSASICADSPTRCEIRM</sequence>
<accession>A0ABY7VFJ6</accession>
<proteinExistence type="predicted"/>
<feature type="signal peptide" evidence="1">
    <location>
        <begin position="1"/>
        <end position="28"/>
    </location>
</feature>
<keyword evidence="1" id="KW-0732">Signal</keyword>
<organism evidence="2 3">
    <name type="scientific">Thalassomonas haliotis</name>
    <dbReference type="NCBI Taxonomy" id="485448"/>
    <lineage>
        <taxon>Bacteria</taxon>
        <taxon>Pseudomonadati</taxon>
        <taxon>Pseudomonadota</taxon>
        <taxon>Gammaproteobacteria</taxon>
        <taxon>Alteromonadales</taxon>
        <taxon>Colwelliaceae</taxon>
        <taxon>Thalassomonas</taxon>
    </lineage>
</organism>
<gene>
    <name evidence="2" type="ORF">H3N35_01400</name>
</gene>
<dbReference type="EMBL" id="CP059693">
    <property type="protein sequence ID" value="WDE12171.1"/>
    <property type="molecule type" value="Genomic_DNA"/>
</dbReference>